<proteinExistence type="predicted"/>
<evidence type="ECO:0000313" key="4">
    <source>
        <dbReference type="Proteomes" id="UP000198531"/>
    </source>
</evidence>
<feature type="transmembrane region" description="Helical" evidence="1">
    <location>
        <begin position="129"/>
        <end position="156"/>
    </location>
</feature>
<feature type="transmembrane region" description="Helical" evidence="1">
    <location>
        <begin position="284"/>
        <end position="311"/>
    </location>
</feature>
<dbReference type="GO" id="GO:0016020">
    <property type="term" value="C:membrane"/>
    <property type="evidence" value="ECO:0007669"/>
    <property type="project" value="InterPro"/>
</dbReference>
<feature type="transmembrane region" description="Helical" evidence="1">
    <location>
        <begin position="69"/>
        <end position="87"/>
    </location>
</feature>
<sequence length="334" mass="34075">MSRDPPVSPLVGLLVAVVAVSTSAILVRYSEAPSLVKALYRVVFTVSLLAPVAFARSREELRDLPRRDVLWAAAAGVALAVHFASWFESLAWTSVAASVTLVQAQPLFVALGAWALLDERITRGVVAGIAVALAGMATMTLGDLFVPDVAAALAALPGLGGLDAGTAAAPTLAGEAPLYGDALALVGAVTAAAYVLAGRSLRQRVSLVPYVTVVYGVCAVVLLGLTLAAGHPLLDYAAREWALFLAMAVGPGVFGHTVLNWALGYLESSVVSVSLLGEPVGSTILAFVLLGEIPTPVTVLGGAVVLVGIYLTTTGSSGAEPGQSGTERQKQPNG</sequence>
<evidence type="ECO:0000259" key="2">
    <source>
        <dbReference type="Pfam" id="PF00892"/>
    </source>
</evidence>
<dbReference type="PANTHER" id="PTHR22911:SF76">
    <property type="entry name" value="EAMA DOMAIN-CONTAINING PROTEIN"/>
    <property type="match status" value="1"/>
</dbReference>
<feature type="transmembrane region" description="Helical" evidence="1">
    <location>
        <begin position="241"/>
        <end position="263"/>
    </location>
</feature>
<dbReference type="AlphaFoldDB" id="A0A1I6J0Y0"/>
<keyword evidence="1" id="KW-1133">Transmembrane helix</keyword>
<accession>A0A1I6J0Y0</accession>
<evidence type="ECO:0000313" key="3">
    <source>
        <dbReference type="EMBL" id="SFR72170.1"/>
    </source>
</evidence>
<gene>
    <name evidence="3" type="ORF">SAMN04487947_3930</name>
</gene>
<keyword evidence="4" id="KW-1185">Reference proteome</keyword>
<dbReference type="RefSeq" id="WP_089810844.1">
    <property type="nucleotide sequence ID" value="NZ_FOYT01000005.1"/>
</dbReference>
<organism evidence="3 4">
    <name type="scientific">Halogeometricum rufum</name>
    <dbReference type="NCBI Taxonomy" id="553469"/>
    <lineage>
        <taxon>Archaea</taxon>
        <taxon>Methanobacteriati</taxon>
        <taxon>Methanobacteriota</taxon>
        <taxon>Stenosarchaea group</taxon>
        <taxon>Halobacteria</taxon>
        <taxon>Halobacteriales</taxon>
        <taxon>Haloferacaceae</taxon>
        <taxon>Halogeometricum</taxon>
    </lineage>
</organism>
<dbReference type="InterPro" id="IPR000620">
    <property type="entry name" value="EamA_dom"/>
</dbReference>
<dbReference type="SUPFAM" id="SSF103481">
    <property type="entry name" value="Multidrug resistance efflux transporter EmrE"/>
    <property type="match status" value="2"/>
</dbReference>
<feature type="transmembrane region" description="Helical" evidence="1">
    <location>
        <begin position="208"/>
        <end position="229"/>
    </location>
</feature>
<dbReference type="PANTHER" id="PTHR22911">
    <property type="entry name" value="ACYL-MALONYL CONDENSING ENZYME-RELATED"/>
    <property type="match status" value="1"/>
</dbReference>
<feature type="transmembrane region" description="Helical" evidence="1">
    <location>
        <begin position="38"/>
        <end position="57"/>
    </location>
</feature>
<dbReference type="OrthoDB" id="214554at2157"/>
<feature type="transmembrane region" description="Helical" evidence="1">
    <location>
        <begin position="7"/>
        <end position="26"/>
    </location>
</feature>
<keyword evidence="1" id="KW-0812">Transmembrane</keyword>
<reference evidence="4" key="1">
    <citation type="submission" date="2016-10" db="EMBL/GenBank/DDBJ databases">
        <authorList>
            <person name="Varghese N."/>
            <person name="Submissions S."/>
        </authorList>
    </citation>
    <scope>NUCLEOTIDE SEQUENCE [LARGE SCALE GENOMIC DNA]</scope>
    <source>
        <strain evidence="4">CGMCC 1.7736</strain>
    </source>
</reference>
<dbReference type="STRING" id="553469.SAMN04487947_3930"/>
<dbReference type="EMBL" id="FOYT01000005">
    <property type="protein sequence ID" value="SFR72170.1"/>
    <property type="molecule type" value="Genomic_DNA"/>
</dbReference>
<feature type="domain" description="EamA" evidence="2">
    <location>
        <begin position="179"/>
        <end position="313"/>
    </location>
</feature>
<feature type="transmembrane region" description="Helical" evidence="1">
    <location>
        <begin position="176"/>
        <end position="196"/>
    </location>
</feature>
<dbReference type="Proteomes" id="UP000198531">
    <property type="component" value="Unassembled WGS sequence"/>
</dbReference>
<dbReference type="Pfam" id="PF00892">
    <property type="entry name" value="EamA"/>
    <property type="match status" value="2"/>
</dbReference>
<name>A0A1I6J0Y0_9EURY</name>
<dbReference type="InterPro" id="IPR037185">
    <property type="entry name" value="EmrE-like"/>
</dbReference>
<evidence type="ECO:0000256" key="1">
    <source>
        <dbReference type="SAM" id="Phobius"/>
    </source>
</evidence>
<feature type="transmembrane region" description="Helical" evidence="1">
    <location>
        <begin position="93"/>
        <end position="117"/>
    </location>
</feature>
<keyword evidence="1" id="KW-0472">Membrane</keyword>
<protein>
    <submittedName>
        <fullName evidence="3">Permease of the drug/metabolite transporter (DMT) superfamily</fullName>
    </submittedName>
</protein>
<feature type="domain" description="EamA" evidence="2">
    <location>
        <begin position="12"/>
        <end position="139"/>
    </location>
</feature>